<dbReference type="InParanoid" id="A0A0C3BB60"/>
<protein>
    <submittedName>
        <fullName evidence="1">Uncharacterized protein</fullName>
    </submittedName>
</protein>
<proteinExistence type="predicted"/>
<dbReference type="EMBL" id="KN832990">
    <property type="protein sequence ID" value="KIM83533.1"/>
    <property type="molecule type" value="Genomic_DNA"/>
</dbReference>
<evidence type="ECO:0000313" key="1">
    <source>
        <dbReference type="EMBL" id="KIM83533.1"/>
    </source>
</evidence>
<reference evidence="1 2" key="1">
    <citation type="submission" date="2014-04" db="EMBL/GenBank/DDBJ databases">
        <authorList>
            <consortium name="DOE Joint Genome Institute"/>
            <person name="Kuo A."/>
            <person name="Tarkka M."/>
            <person name="Buscot F."/>
            <person name="Kohler A."/>
            <person name="Nagy L.G."/>
            <person name="Floudas D."/>
            <person name="Copeland A."/>
            <person name="Barry K.W."/>
            <person name="Cichocki N."/>
            <person name="Veneault-Fourrey C."/>
            <person name="LaButti K."/>
            <person name="Lindquist E.A."/>
            <person name="Lipzen A."/>
            <person name="Lundell T."/>
            <person name="Morin E."/>
            <person name="Murat C."/>
            <person name="Sun H."/>
            <person name="Tunlid A."/>
            <person name="Henrissat B."/>
            <person name="Grigoriev I.V."/>
            <person name="Hibbett D.S."/>
            <person name="Martin F."/>
            <person name="Nordberg H.P."/>
            <person name="Cantor M.N."/>
            <person name="Hua S.X."/>
        </authorList>
    </citation>
    <scope>NUCLEOTIDE SEQUENCE [LARGE SCALE GENOMIC DNA]</scope>
    <source>
        <strain evidence="1 2">F 1598</strain>
    </source>
</reference>
<evidence type="ECO:0000313" key="2">
    <source>
        <dbReference type="Proteomes" id="UP000054166"/>
    </source>
</evidence>
<sequence length="98" mass="11644">MRQYSFESSQALSYVAPYSNLLQIAHRLARRLHPLRVLIVARNLEIRQRVICSFWWLLQNFSSHHRDTEISIRNLRVLLATEFPEKLVSTYCRFAVVV</sequence>
<dbReference type="AlphaFoldDB" id="A0A0C3BB60"/>
<organism evidence="1 2">
    <name type="scientific">Piloderma croceum (strain F 1598)</name>
    <dbReference type="NCBI Taxonomy" id="765440"/>
    <lineage>
        <taxon>Eukaryota</taxon>
        <taxon>Fungi</taxon>
        <taxon>Dikarya</taxon>
        <taxon>Basidiomycota</taxon>
        <taxon>Agaricomycotina</taxon>
        <taxon>Agaricomycetes</taxon>
        <taxon>Agaricomycetidae</taxon>
        <taxon>Atheliales</taxon>
        <taxon>Atheliaceae</taxon>
        <taxon>Piloderma</taxon>
    </lineage>
</organism>
<reference evidence="2" key="2">
    <citation type="submission" date="2015-01" db="EMBL/GenBank/DDBJ databases">
        <title>Evolutionary Origins and Diversification of the Mycorrhizal Mutualists.</title>
        <authorList>
            <consortium name="DOE Joint Genome Institute"/>
            <consortium name="Mycorrhizal Genomics Consortium"/>
            <person name="Kohler A."/>
            <person name="Kuo A."/>
            <person name="Nagy L.G."/>
            <person name="Floudas D."/>
            <person name="Copeland A."/>
            <person name="Barry K.W."/>
            <person name="Cichocki N."/>
            <person name="Veneault-Fourrey C."/>
            <person name="LaButti K."/>
            <person name="Lindquist E.A."/>
            <person name="Lipzen A."/>
            <person name="Lundell T."/>
            <person name="Morin E."/>
            <person name="Murat C."/>
            <person name="Riley R."/>
            <person name="Ohm R."/>
            <person name="Sun H."/>
            <person name="Tunlid A."/>
            <person name="Henrissat B."/>
            <person name="Grigoriev I.V."/>
            <person name="Hibbett D.S."/>
            <person name="Martin F."/>
        </authorList>
    </citation>
    <scope>NUCLEOTIDE SEQUENCE [LARGE SCALE GENOMIC DNA]</scope>
    <source>
        <strain evidence="2">F 1598</strain>
    </source>
</reference>
<gene>
    <name evidence="1" type="ORF">PILCRDRAFT_819161</name>
</gene>
<name>A0A0C3BB60_PILCF</name>
<keyword evidence="2" id="KW-1185">Reference proteome</keyword>
<dbReference type="Proteomes" id="UP000054166">
    <property type="component" value="Unassembled WGS sequence"/>
</dbReference>
<dbReference type="HOGENOM" id="CLU_2334402_0_0_1"/>
<accession>A0A0C3BB60</accession>